<sequence length="57" mass="6773">MCRKDYDAKIIVDVDISSFLHTWLLFASYFCRRSKCLGLFRITFWFGLDLVDCSPCR</sequence>
<gene>
    <name evidence="1" type="ORF">MANES_05G165400</name>
</gene>
<proteinExistence type="predicted"/>
<name>A0A2C9VYB8_MANES</name>
<organism evidence="1">
    <name type="scientific">Manihot esculenta</name>
    <name type="common">Cassava</name>
    <name type="synonym">Jatropha manihot</name>
    <dbReference type="NCBI Taxonomy" id="3983"/>
    <lineage>
        <taxon>Eukaryota</taxon>
        <taxon>Viridiplantae</taxon>
        <taxon>Streptophyta</taxon>
        <taxon>Embryophyta</taxon>
        <taxon>Tracheophyta</taxon>
        <taxon>Spermatophyta</taxon>
        <taxon>Magnoliopsida</taxon>
        <taxon>eudicotyledons</taxon>
        <taxon>Gunneridae</taxon>
        <taxon>Pentapetalae</taxon>
        <taxon>rosids</taxon>
        <taxon>fabids</taxon>
        <taxon>Malpighiales</taxon>
        <taxon>Euphorbiaceae</taxon>
        <taxon>Crotonoideae</taxon>
        <taxon>Manihoteae</taxon>
        <taxon>Manihot</taxon>
    </lineage>
</organism>
<evidence type="ECO:0000313" key="1">
    <source>
        <dbReference type="EMBL" id="OAY50827.1"/>
    </source>
</evidence>
<reference evidence="1" key="1">
    <citation type="submission" date="2016-02" db="EMBL/GenBank/DDBJ databases">
        <title>WGS assembly of Manihot esculenta.</title>
        <authorList>
            <person name="Bredeson J.V."/>
            <person name="Prochnik S.E."/>
            <person name="Lyons J.B."/>
            <person name="Schmutz J."/>
            <person name="Grimwood J."/>
            <person name="Vrebalov J."/>
            <person name="Bart R.S."/>
            <person name="Amuge T."/>
            <person name="Ferguson M.E."/>
            <person name="Green R."/>
            <person name="Putnam N."/>
            <person name="Stites J."/>
            <person name="Rounsley S."/>
            <person name="Rokhsar D.S."/>
        </authorList>
    </citation>
    <scope>NUCLEOTIDE SEQUENCE [LARGE SCALE GENOMIC DNA]</scope>
    <source>
        <tissue evidence="1">Leaf</tissue>
    </source>
</reference>
<accession>A0A2C9VYB8</accession>
<dbReference type="EMBL" id="CM004391">
    <property type="protein sequence ID" value="OAY50827.1"/>
    <property type="molecule type" value="Genomic_DNA"/>
</dbReference>
<dbReference type="AlphaFoldDB" id="A0A2C9VYB8"/>
<protein>
    <submittedName>
        <fullName evidence="1">Uncharacterized protein</fullName>
    </submittedName>
</protein>